<feature type="domain" description="Myosin motor" evidence="5">
    <location>
        <begin position="1"/>
        <end position="103"/>
    </location>
</feature>
<gene>
    <name evidence="6" type="ORF">NQ314_021318</name>
</gene>
<dbReference type="GO" id="GO:0005737">
    <property type="term" value="C:cytoplasm"/>
    <property type="evidence" value="ECO:0007669"/>
    <property type="project" value="TreeGrafter"/>
</dbReference>
<keyword evidence="4" id="KW-0505">Motor protein</keyword>
<dbReference type="Gene3D" id="1.20.120.720">
    <property type="entry name" value="Myosin VI head, motor domain, U50 subdomain"/>
    <property type="match status" value="1"/>
</dbReference>
<dbReference type="InterPro" id="IPR001609">
    <property type="entry name" value="Myosin_head_motor_dom-like"/>
</dbReference>
<sequence>MKIFVLFNCDSKELRHALTHRTIEAIRDVVTSPLNRELSIYARDALAKAVYDRLFTWLVQRLNDSLQPIENRNNNVMGILDIYGFEIFEKNRLVKSSDLEMKF</sequence>
<dbReference type="Pfam" id="PF00063">
    <property type="entry name" value="Myosin_head"/>
    <property type="match status" value="1"/>
</dbReference>
<evidence type="ECO:0000259" key="5">
    <source>
        <dbReference type="PROSITE" id="PS51456"/>
    </source>
</evidence>
<keyword evidence="7" id="KW-1185">Reference proteome</keyword>
<dbReference type="PANTHER" id="PTHR13140:SF679">
    <property type="entry name" value="UNCONVENTIONAL MYOSIN IC"/>
    <property type="match status" value="1"/>
</dbReference>
<dbReference type="SUPFAM" id="SSF52540">
    <property type="entry name" value="P-loop containing nucleoside triphosphate hydrolases"/>
    <property type="match status" value="1"/>
</dbReference>
<dbReference type="PANTHER" id="PTHR13140">
    <property type="entry name" value="MYOSIN"/>
    <property type="match status" value="1"/>
</dbReference>
<comment type="caution">
    <text evidence="4">Lacks conserved residue(s) required for the propagation of feature annotation.</text>
</comment>
<comment type="caution">
    <text evidence="6">The sequence shown here is derived from an EMBL/GenBank/DDBJ whole genome shotgun (WGS) entry which is preliminary data.</text>
</comment>
<protein>
    <recommendedName>
        <fullName evidence="5">Myosin motor domain-containing protein</fullName>
    </recommendedName>
</protein>
<evidence type="ECO:0000256" key="3">
    <source>
        <dbReference type="ARBA" id="ARBA00023203"/>
    </source>
</evidence>
<keyword evidence="2" id="KW-0067">ATP-binding</keyword>
<keyword evidence="3 4" id="KW-0009">Actin-binding</keyword>
<proteinExistence type="inferred from homology"/>
<dbReference type="AlphaFoldDB" id="A0AAV8WIN8"/>
<keyword evidence="4" id="KW-0518">Myosin</keyword>
<evidence type="ECO:0000313" key="7">
    <source>
        <dbReference type="Proteomes" id="UP001162156"/>
    </source>
</evidence>
<dbReference type="GO" id="GO:0016459">
    <property type="term" value="C:myosin complex"/>
    <property type="evidence" value="ECO:0007669"/>
    <property type="project" value="UniProtKB-KW"/>
</dbReference>
<evidence type="ECO:0000256" key="1">
    <source>
        <dbReference type="ARBA" id="ARBA00022741"/>
    </source>
</evidence>
<evidence type="ECO:0000256" key="4">
    <source>
        <dbReference type="PROSITE-ProRule" id="PRU00782"/>
    </source>
</evidence>
<dbReference type="InterPro" id="IPR027417">
    <property type="entry name" value="P-loop_NTPase"/>
</dbReference>
<dbReference type="GO" id="GO:0000146">
    <property type="term" value="F:microfilament motor activity"/>
    <property type="evidence" value="ECO:0007669"/>
    <property type="project" value="TreeGrafter"/>
</dbReference>
<dbReference type="Proteomes" id="UP001162156">
    <property type="component" value="Unassembled WGS sequence"/>
</dbReference>
<evidence type="ECO:0000313" key="6">
    <source>
        <dbReference type="EMBL" id="KAJ8926333.1"/>
    </source>
</evidence>
<dbReference type="EMBL" id="JANEYF010005926">
    <property type="protein sequence ID" value="KAJ8926333.1"/>
    <property type="molecule type" value="Genomic_DNA"/>
</dbReference>
<dbReference type="GO" id="GO:0051015">
    <property type="term" value="F:actin filament binding"/>
    <property type="evidence" value="ECO:0007669"/>
    <property type="project" value="TreeGrafter"/>
</dbReference>
<dbReference type="GO" id="GO:0006897">
    <property type="term" value="P:endocytosis"/>
    <property type="evidence" value="ECO:0007669"/>
    <property type="project" value="TreeGrafter"/>
</dbReference>
<dbReference type="GO" id="GO:0007015">
    <property type="term" value="P:actin filament organization"/>
    <property type="evidence" value="ECO:0007669"/>
    <property type="project" value="TreeGrafter"/>
</dbReference>
<dbReference type="GO" id="GO:0005524">
    <property type="term" value="F:ATP binding"/>
    <property type="evidence" value="ECO:0007669"/>
    <property type="project" value="UniProtKB-KW"/>
</dbReference>
<dbReference type="GO" id="GO:0030048">
    <property type="term" value="P:actin filament-based movement"/>
    <property type="evidence" value="ECO:0007669"/>
    <property type="project" value="TreeGrafter"/>
</dbReference>
<organism evidence="6 7">
    <name type="scientific">Rhamnusium bicolor</name>
    <dbReference type="NCBI Taxonomy" id="1586634"/>
    <lineage>
        <taxon>Eukaryota</taxon>
        <taxon>Metazoa</taxon>
        <taxon>Ecdysozoa</taxon>
        <taxon>Arthropoda</taxon>
        <taxon>Hexapoda</taxon>
        <taxon>Insecta</taxon>
        <taxon>Pterygota</taxon>
        <taxon>Neoptera</taxon>
        <taxon>Endopterygota</taxon>
        <taxon>Coleoptera</taxon>
        <taxon>Polyphaga</taxon>
        <taxon>Cucujiformia</taxon>
        <taxon>Chrysomeloidea</taxon>
        <taxon>Cerambycidae</taxon>
        <taxon>Lepturinae</taxon>
        <taxon>Rhagiini</taxon>
        <taxon>Rhamnusium</taxon>
    </lineage>
</organism>
<keyword evidence="1" id="KW-0547">Nucleotide-binding</keyword>
<reference evidence="6" key="1">
    <citation type="journal article" date="2023" name="Insect Mol. Biol.">
        <title>Genome sequencing provides insights into the evolution of gene families encoding plant cell wall-degrading enzymes in longhorned beetles.</title>
        <authorList>
            <person name="Shin N.R."/>
            <person name="Okamura Y."/>
            <person name="Kirsch R."/>
            <person name="Pauchet Y."/>
        </authorList>
    </citation>
    <scope>NUCLEOTIDE SEQUENCE</scope>
    <source>
        <strain evidence="6">RBIC_L_NR</strain>
    </source>
</reference>
<evidence type="ECO:0000256" key="2">
    <source>
        <dbReference type="ARBA" id="ARBA00022840"/>
    </source>
</evidence>
<dbReference type="PROSITE" id="PS51456">
    <property type="entry name" value="MYOSIN_MOTOR"/>
    <property type="match status" value="1"/>
</dbReference>
<dbReference type="GO" id="GO:0005886">
    <property type="term" value="C:plasma membrane"/>
    <property type="evidence" value="ECO:0007669"/>
    <property type="project" value="TreeGrafter"/>
</dbReference>
<dbReference type="GO" id="GO:0005902">
    <property type="term" value="C:microvillus"/>
    <property type="evidence" value="ECO:0007669"/>
    <property type="project" value="TreeGrafter"/>
</dbReference>
<name>A0AAV8WIN8_9CUCU</name>
<comment type="similarity">
    <text evidence="4">Belongs to the TRAFAC class myosin-kinesin ATPase superfamily. Myosin family.</text>
</comment>
<accession>A0AAV8WIN8</accession>